<keyword evidence="8 21" id="KW-0347">Helicase</keyword>
<feature type="compositionally biased region" description="Basic and acidic residues" evidence="17">
    <location>
        <begin position="801"/>
        <end position="811"/>
    </location>
</feature>
<feature type="domain" description="Helicase C-terminal" evidence="19">
    <location>
        <begin position="646"/>
        <end position="809"/>
    </location>
</feature>
<keyword evidence="6" id="KW-0547">Nucleotide-binding</keyword>
<dbReference type="GO" id="GO:0008380">
    <property type="term" value="P:RNA splicing"/>
    <property type="evidence" value="ECO:0007669"/>
    <property type="project" value="UniProtKB-KW"/>
</dbReference>
<feature type="region of interest" description="Disordered" evidence="17">
    <location>
        <begin position="1"/>
        <end position="79"/>
    </location>
</feature>
<evidence type="ECO:0000259" key="18">
    <source>
        <dbReference type="PROSITE" id="PS51192"/>
    </source>
</evidence>
<dbReference type="SMART" id="SM00490">
    <property type="entry name" value="HELICc"/>
    <property type="match status" value="1"/>
</dbReference>
<evidence type="ECO:0000256" key="2">
    <source>
        <dbReference type="ARBA" id="ARBA00004496"/>
    </source>
</evidence>
<comment type="catalytic activity">
    <reaction evidence="14">
        <text>ATP + H2O = ADP + phosphate + H(+)</text>
        <dbReference type="Rhea" id="RHEA:13065"/>
        <dbReference type="ChEBI" id="CHEBI:15377"/>
        <dbReference type="ChEBI" id="CHEBI:15378"/>
        <dbReference type="ChEBI" id="CHEBI:30616"/>
        <dbReference type="ChEBI" id="CHEBI:43474"/>
        <dbReference type="ChEBI" id="CHEBI:456216"/>
        <dbReference type="EC" id="3.6.4.13"/>
    </reaction>
</comment>
<dbReference type="OMA" id="ARDIKHM"/>
<protein>
    <recommendedName>
        <fullName evidence="3">RNA helicase</fullName>
        <ecNumber evidence="3">3.6.4.13</ecNumber>
    </recommendedName>
</protein>
<dbReference type="GO" id="GO:0005737">
    <property type="term" value="C:cytoplasm"/>
    <property type="evidence" value="ECO:0007669"/>
    <property type="project" value="UniProtKB-SubCell"/>
</dbReference>
<keyword evidence="4" id="KW-0963">Cytoplasm</keyword>
<evidence type="ECO:0000313" key="22">
    <source>
        <dbReference type="Proteomes" id="UP000006753"/>
    </source>
</evidence>
<dbReference type="Pfam" id="PF00271">
    <property type="entry name" value="Helicase_C"/>
    <property type="match status" value="1"/>
</dbReference>
<comment type="subcellular location">
    <subcellularLocation>
        <location evidence="2">Cytoplasm</location>
    </subcellularLocation>
    <subcellularLocation>
        <location evidence="1">Nucleus</location>
    </subcellularLocation>
</comment>
<dbReference type="GO" id="GO:0003724">
    <property type="term" value="F:RNA helicase activity"/>
    <property type="evidence" value="ECO:0007669"/>
    <property type="project" value="UniProtKB-EC"/>
</dbReference>
<feature type="region of interest" description="Disordered" evidence="17">
    <location>
        <begin position="156"/>
        <end position="225"/>
    </location>
</feature>
<dbReference type="Gene3D" id="3.40.50.300">
    <property type="entry name" value="P-loop containing nucleotide triphosphate hydrolases"/>
    <property type="match status" value="2"/>
</dbReference>
<dbReference type="InParanoid" id="K1XM95"/>
<feature type="compositionally biased region" description="Basic and acidic residues" evidence="17">
    <location>
        <begin position="59"/>
        <end position="79"/>
    </location>
</feature>
<evidence type="ECO:0000256" key="13">
    <source>
        <dbReference type="ARBA" id="ARBA00038719"/>
    </source>
</evidence>
<sequence length="839" mass="91856">MNGRLPSPPPPPPDSMDPPPPPDSDAPPPPSDLPPPPPSELLPPPPEEPPKKKKGWGASRDRGPLSIEDILKKKKDADEAAAKVRYRSHTVPSGSDVHKACLVHCGATRTDRVILQPKFLSKAEREKIALEKREKEVEEARRKKGAEARGVMFVESGPAQRNGRDSAEYAANGRDRSSVPTGPRAMRYEDPPSGPFAGRNNHSGRAAGGERQSGDRGGGHNAPTKAAPVVKNVHLAGEKRPANGESTQAALIRTRYMGAETNLSTFSANKKRRRTTEKKFNFEWNAEEDTSPDYNPIYSTRSEANFFGRGRLGGFAEDINESGVIKYAKALEARDAEAGTARAREIMEMERRRKEDAGGRNSLEKHWSEKKLEHMRERDWRIFKEDFNISTKGGSIPNPMRNWGESGLPKRLLDVVAQVGYDQPSAVQRAAIPIALQNRDLIGVAVTGSGKTAAFLLPLLVYISELPQLNDLTKNDGPYAIILAPTRELAQQIETEAKKFATPLGFTCVSIVGGHALEEQSYNLRNGAEIVIATPGRLVDCIERRVLVLGQCCYIIMDEADRMIDLGFEDSVNKILDALPVSNEKPDTEDAEDAQAMSQHIGGKDRYRQTMMYTATMPSAVEKIAKKYLRRPAIVTIGNIGEAVETVEQRVEFVSGEDKRKKRLNEILASGEFRPPIIVFVNIKRNCDAVARDIKHMGFSSVTLHGSKTQEQREAALASIRSGATNVLVATDLAGRGIDVPDVSLVVNFNMATNIESYTHRVGRTGRAGNSGVAITFLGNEDADVMYDLKQMLTKSSISRVPEELRKHEAAQQKSTRGGGGSQKKIEDSSFGGKGAGGW</sequence>
<feature type="compositionally biased region" description="Basic and acidic residues" evidence="17">
    <location>
        <begin position="162"/>
        <end position="177"/>
    </location>
</feature>
<comment type="function">
    <text evidence="15">ATP-dependent RNA helicase involved in mRNA splicing. May destabilize the U1/5' splice site duplex to permit an effective competition for the 5' splice site by the U6 snRNA, resulting in the switch between U1 and U6 at the 5' splice site. May also act to unwind the U4/U6 base-pairing interaction in the U4/U6/U5 snRNP, facilitating the first covalent step of splicing.</text>
</comment>
<dbReference type="eggNOG" id="KOG0333">
    <property type="taxonomic scope" value="Eukaryota"/>
</dbReference>
<feature type="domain" description="DEAD-box RNA helicase Q" evidence="20">
    <location>
        <begin position="401"/>
        <end position="429"/>
    </location>
</feature>
<dbReference type="KEGG" id="mbe:MBM_08302"/>
<dbReference type="Pfam" id="PF25430">
    <property type="entry name" value="DDX23"/>
    <property type="match status" value="1"/>
</dbReference>
<evidence type="ECO:0000313" key="21">
    <source>
        <dbReference type="EMBL" id="EKD13584.1"/>
    </source>
</evidence>
<dbReference type="CDD" id="cd18787">
    <property type="entry name" value="SF2_C_DEAD"/>
    <property type="match status" value="1"/>
</dbReference>
<evidence type="ECO:0000256" key="11">
    <source>
        <dbReference type="ARBA" id="ARBA00023242"/>
    </source>
</evidence>
<feature type="compositionally biased region" description="Pro residues" evidence="17">
    <location>
        <begin position="1"/>
        <end position="47"/>
    </location>
</feature>
<dbReference type="InterPro" id="IPR000629">
    <property type="entry name" value="RNA-helicase_DEAD-box_CS"/>
</dbReference>
<evidence type="ECO:0000259" key="19">
    <source>
        <dbReference type="PROSITE" id="PS51194"/>
    </source>
</evidence>
<dbReference type="GO" id="GO:0005524">
    <property type="term" value="F:ATP binding"/>
    <property type="evidence" value="ECO:0007669"/>
    <property type="project" value="UniProtKB-KW"/>
</dbReference>
<gene>
    <name evidence="21" type="ORF">MBM_08302</name>
</gene>
<feature type="domain" description="Helicase ATP-binding" evidence="18">
    <location>
        <begin position="432"/>
        <end position="635"/>
    </location>
</feature>
<feature type="short sequence motif" description="Q motif" evidence="16">
    <location>
        <begin position="401"/>
        <end position="429"/>
    </location>
</feature>
<keyword evidence="9" id="KW-0067">ATP-binding</keyword>
<dbReference type="PROSITE" id="PS51192">
    <property type="entry name" value="HELICASE_ATP_BIND_1"/>
    <property type="match status" value="1"/>
</dbReference>
<evidence type="ECO:0000256" key="6">
    <source>
        <dbReference type="ARBA" id="ARBA00022741"/>
    </source>
</evidence>
<evidence type="ECO:0000256" key="5">
    <source>
        <dbReference type="ARBA" id="ARBA00022664"/>
    </source>
</evidence>
<dbReference type="PROSITE" id="PS51195">
    <property type="entry name" value="Q_MOTIF"/>
    <property type="match status" value="1"/>
</dbReference>
<evidence type="ECO:0000256" key="14">
    <source>
        <dbReference type="ARBA" id="ARBA00047984"/>
    </source>
</evidence>
<dbReference type="Proteomes" id="UP000006753">
    <property type="component" value="Unassembled WGS sequence"/>
</dbReference>
<dbReference type="OrthoDB" id="196131at2759"/>
<dbReference type="InterPro" id="IPR014001">
    <property type="entry name" value="Helicase_ATP-bd"/>
</dbReference>
<evidence type="ECO:0000259" key="20">
    <source>
        <dbReference type="PROSITE" id="PS51195"/>
    </source>
</evidence>
<dbReference type="GO" id="GO:0016787">
    <property type="term" value="F:hydrolase activity"/>
    <property type="evidence" value="ECO:0007669"/>
    <property type="project" value="UniProtKB-KW"/>
</dbReference>
<dbReference type="InterPro" id="IPR014014">
    <property type="entry name" value="RNA_helicase_DEAD_Q_motif"/>
</dbReference>
<comment type="similarity">
    <text evidence="12">Belongs to the DEAD box helicase family. DDX23/PRP28 subfamily.</text>
</comment>
<dbReference type="FunCoup" id="K1XM95">
    <property type="interactions" value="867"/>
</dbReference>
<evidence type="ECO:0000256" key="17">
    <source>
        <dbReference type="SAM" id="MobiDB-lite"/>
    </source>
</evidence>
<keyword evidence="10" id="KW-0508">mRNA splicing</keyword>
<dbReference type="EMBL" id="JH921449">
    <property type="protein sequence ID" value="EKD13584.1"/>
    <property type="molecule type" value="Genomic_DNA"/>
</dbReference>
<keyword evidence="22" id="KW-1185">Reference proteome</keyword>
<dbReference type="GO" id="GO:0006397">
    <property type="term" value="P:mRNA processing"/>
    <property type="evidence" value="ECO:0007669"/>
    <property type="project" value="UniProtKB-KW"/>
</dbReference>
<dbReference type="SMART" id="SM00487">
    <property type="entry name" value="DEXDc"/>
    <property type="match status" value="1"/>
</dbReference>
<comment type="subunit">
    <text evidence="13">Component of the U5 snRNP complex.</text>
</comment>
<dbReference type="HOGENOM" id="CLU_003041_11_3_1"/>
<dbReference type="EC" id="3.6.4.13" evidence="3"/>
<evidence type="ECO:0000256" key="10">
    <source>
        <dbReference type="ARBA" id="ARBA00023187"/>
    </source>
</evidence>
<accession>K1XM95</accession>
<dbReference type="PROSITE" id="PS00039">
    <property type="entry name" value="DEAD_ATP_HELICASE"/>
    <property type="match status" value="1"/>
</dbReference>
<dbReference type="GO" id="GO:0005634">
    <property type="term" value="C:nucleus"/>
    <property type="evidence" value="ECO:0007669"/>
    <property type="project" value="UniProtKB-SubCell"/>
</dbReference>
<reference evidence="21 22" key="1">
    <citation type="journal article" date="2012" name="BMC Genomics">
        <title>Sequencing the genome of Marssonina brunnea reveals fungus-poplar co-evolution.</title>
        <authorList>
            <person name="Zhu S."/>
            <person name="Cao Y.-Z."/>
            <person name="Jiang C."/>
            <person name="Tan B.-Y."/>
            <person name="Wang Z."/>
            <person name="Feng S."/>
            <person name="Zhang L."/>
            <person name="Su X.-H."/>
            <person name="Brejova B."/>
            <person name="Vinar T."/>
            <person name="Xu M."/>
            <person name="Wang M.-X."/>
            <person name="Zhang S.-G."/>
            <person name="Huang M.-R."/>
            <person name="Wu R."/>
            <person name="Zhou Y."/>
        </authorList>
    </citation>
    <scope>NUCLEOTIDE SEQUENCE [LARGE SCALE GENOMIC DNA]</scope>
    <source>
        <strain evidence="21 22">MB_m1</strain>
    </source>
</reference>
<dbReference type="SUPFAM" id="SSF52540">
    <property type="entry name" value="P-loop containing nucleoside triphosphate hydrolases"/>
    <property type="match status" value="1"/>
</dbReference>
<dbReference type="InterPro" id="IPR057479">
    <property type="entry name" value="PRP28/DDX23-like_helical"/>
</dbReference>
<evidence type="ECO:0000256" key="3">
    <source>
        <dbReference type="ARBA" id="ARBA00012552"/>
    </source>
</evidence>
<evidence type="ECO:0000256" key="8">
    <source>
        <dbReference type="ARBA" id="ARBA00022806"/>
    </source>
</evidence>
<evidence type="ECO:0000256" key="7">
    <source>
        <dbReference type="ARBA" id="ARBA00022801"/>
    </source>
</evidence>
<dbReference type="InterPro" id="IPR027417">
    <property type="entry name" value="P-loop_NTPase"/>
</dbReference>
<dbReference type="Pfam" id="PF00270">
    <property type="entry name" value="DEAD"/>
    <property type="match status" value="1"/>
</dbReference>
<dbReference type="PROSITE" id="PS51194">
    <property type="entry name" value="HELICASE_CTER"/>
    <property type="match status" value="1"/>
</dbReference>
<dbReference type="InterPro" id="IPR001650">
    <property type="entry name" value="Helicase_C-like"/>
</dbReference>
<dbReference type="PANTHER" id="PTHR47958">
    <property type="entry name" value="ATP-DEPENDENT RNA HELICASE DBP3"/>
    <property type="match status" value="1"/>
</dbReference>
<dbReference type="CDD" id="cd17945">
    <property type="entry name" value="DEADc_DDX23"/>
    <property type="match status" value="1"/>
</dbReference>
<dbReference type="InterPro" id="IPR011545">
    <property type="entry name" value="DEAD/DEAH_box_helicase_dom"/>
</dbReference>
<evidence type="ECO:0000256" key="4">
    <source>
        <dbReference type="ARBA" id="ARBA00022490"/>
    </source>
</evidence>
<evidence type="ECO:0000256" key="9">
    <source>
        <dbReference type="ARBA" id="ARBA00022840"/>
    </source>
</evidence>
<proteinExistence type="inferred from homology"/>
<name>K1XM95_MARBU</name>
<dbReference type="FunFam" id="3.40.50.300:FF:000322">
    <property type="entry name" value="probable ATP-dependent RNA helicase DDX23"/>
    <property type="match status" value="1"/>
</dbReference>
<organism evidence="21 22">
    <name type="scientific">Marssonina brunnea f. sp. multigermtubi (strain MB_m1)</name>
    <name type="common">Marssonina leaf spot fungus</name>
    <dbReference type="NCBI Taxonomy" id="1072389"/>
    <lineage>
        <taxon>Eukaryota</taxon>
        <taxon>Fungi</taxon>
        <taxon>Dikarya</taxon>
        <taxon>Ascomycota</taxon>
        <taxon>Pezizomycotina</taxon>
        <taxon>Leotiomycetes</taxon>
        <taxon>Helotiales</taxon>
        <taxon>Drepanopezizaceae</taxon>
        <taxon>Drepanopeziza</taxon>
    </lineage>
</organism>
<keyword evidence="11" id="KW-0539">Nucleus</keyword>
<evidence type="ECO:0000256" key="16">
    <source>
        <dbReference type="PROSITE-ProRule" id="PRU00552"/>
    </source>
</evidence>
<evidence type="ECO:0000256" key="12">
    <source>
        <dbReference type="ARBA" id="ARBA00037954"/>
    </source>
</evidence>
<dbReference type="GO" id="GO:0003676">
    <property type="term" value="F:nucleic acid binding"/>
    <property type="evidence" value="ECO:0007669"/>
    <property type="project" value="InterPro"/>
</dbReference>
<feature type="region of interest" description="Disordered" evidence="17">
    <location>
        <begin position="800"/>
        <end position="839"/>
    </location>
</feature>
<evidence type="ECO:0000256" key="15">
    <source>
        <dbReference type="ARBA" id="ARBA00058749"/>
    </source>
</evidence>
<keyword evidence="5" id="KW-0507">mRNA processing</keyword>
<keyword evidence="7" id="KW-0378">Hydrolase</keyword>
<evidence type="ECO:0000256" key="1">
    <source>
        <dbReference type="ARBA" id="ARBA00004123"/>
    </source>
</evidence>
<dbReference type="STRING" id="1072389.K1XM95"/>
<dbReference type="AlphaFoldDB" id="K1XM95"/>